<evidence type="ECO:0000313" key="10">
    <source>
        <dbReference type="Proteomes" id="UP000473699"/>
    </source>
</evidence>
<dbReference type="Pfam" id="PF00005">
    <property type="entry name" value="ABC_tran"/>
    <property type="match status" value="1"/>
</dbReference>
<dbReference type="PANTHER" id="PTHR43297:SF2">
    <property type="entry name" value="DIPEPTIDE TRANSPORT ATP-BINDING PROTEIN DPPD"/>
    <property type="match status" value="1"/>
</dbReference>
<evidence type="ECO:0000256" key="2">
    <source>
        <dbReference type="ARBA" id="ARBA00005417"/>
    </source>
</evidence>
<evidence type="ECO:0000256" key="5">
    <source>
        <dbReference type="ARBA" id="ARBA00022741"/>
    </source>
</evidence>
<evidence type="ECO:0000256" key="7">
    <source>
        <dbReference type="ARBA" id="ARBA00023136"/>
    </source>
</evidence>
<dbReference type="InterPro" id="IPR027417">
    <property type="entry name" value="P-loop_NTPase"/>
</dbReference>
<dbReference type="PROSITE" id="PS00211">
    <property type="entry name" value="ABC_TRANSPORTER_1"/>
    <property type="match status" value="1"/>
</dbReference>
<dbReference type="InterPro" id="IPR017871">
    <property type="entry name" value="ABC_transporter-like_CS"/>
</dbReference>
<evidence type="ECO:0000259" key="8">
    <source>
        <dbReference type="PROSITE" id="PS50893"/>
    </source>
</evidence>
<keyword evidence="6 9" id="KW-0067">ATP-binding</keyword>
<gene>
    <name evidence="9" type="ORF">FYJ74_02840</name>
</gene>
<comment type="subcellular location">
    <subcellularLocation>
        <location evidence="1">Cell membrane</location>
        <topology evidence="1">Peripheral membrane protein</topology>
    </subcellularLocation>
</comment>
<comment type="similarity">
    <text evidence="2">Belongs to the ABC transporter superfamily.</text>
</comment>
<dbReference type="InterPro" id="IPR050388">
    <property type="entry name" value="ABC_Ni/Peptide_Import"/>
</dbReference>
<evidence type="ECO:0000256" key="3">
    <source>
        <dbReference type="ARBA" id="ARBA00022448"/>
    </source>
</evidence>
<dbReference type="EMBL" id="VUNH01000002">
    <property type="protein sequence ID" value="MST54988.1"/>
    <property type="molecule type" value="Genomic_DNA"/>
</dbReference>
<dbReference type="SMART" id="SM00382">
    <property type="entry name" value="AAA"/>
    <property type="match status" value="1"/>
</dbReference>
<sequence length="251" mass="26924">MLNVEGLRVRYAGQLHEAVSGVSFDVPRGAFVGLVGESGSGKTSIVMAALGLLPAGSAATGAIDFEGQNLLTLDEESLRRLRWKKIALVPQGAQNSFTPVKTVGAHIEEVLRVHLRLRGEAAKARAAALLTEAELDAAVARRYPHELSGGQKQRAAIALALACEPSLLLADEPTTALDVVTQAGILGLLRRLRREKRLTVLLVTHDLPMAASVCSQLFVMKDGRLVERGAPQDLLTAPRHPYTLRLVRAIL</sequence>
<dbReference type="GO" id="GO:0005886">
    <property type="term" value="C:plasma membrane"/>
    <property type="evidence" value="ECO:0007669"/>
    <property type="project" value="UniProtKB-SubCell"/>
</dbReference>
<keyword evidence="3" id="KW-0813">Transport</keyword>
<dbReference type="GO" id="GO:0005524">
    <property type="term" value="F:ATP binding"/>
    <property type="evidence" value="ECO:0007669"/>
    <property type="project" value="UniProtKB-KW"/>
</dbReference>
<proteinExistence type="inferred from homology"/>
<dbReference type="GO" id="GO:0016887">
    <property type="term" value="F:ATP hydrolysis activity"/>
    <property type="evidence" value="ECO:0007669"/>
    <property type="project" value="InterPro"/>
</dbReference>
<keyword evidence="4" id="KW-1003">Cell membrane</keyword>
<dbReference type="AlphaFoldDB" id="A0A6L5YAD8"/>
<feature type="domain" description="ABC transporter" evidence="8">
    <location>
        <begin position="2"/>
        <end position="247"/>
    </location>
</feature>
<keyword evidence="7" id="KW-0472">Membrane</keyword>
<comment type="caution">
    <text evidence="9">The sequence shown here is derived from an EMBL/GenBank/DDBJ whole genome shotgun (WGS) entry which is preliminary data.</text>
</comment>
<dbReference type="Proteomes" id="UP000473699">
    <property type="component" value="Unassembled WGS sequence"/>
</dbReference>
<evidence type="ECO:0000256" key="4">
    <source>
        <dbReference type="ARBA" id="ARBA00022475"/>
    </source>
</evidence>
<dbReference type="SUPFAM" id="SSF52540">
    <property type="entry name" value="P-loop containing nucleoside triphosphate hydrolases"/>
    <property type="match status" value="1"/>
</dbReference>
<protein>
    <submittedName>
        <fullName evidence="9">ABC transporter ATP-binding protein</fullName>
    </submittedName>
</protein>
<reference evidence="9 10" key="1">
    <citation type="submission" date="2019-08" db="EMBL/GenBank/DDBJ databases">
        <title>In-depth cultivation of the pig gut microbiome towards novel bacterial diversity and tailored functional studies.</title>
        <authorList>
            <person name="Wylensek D."/>
            <person name="Hitch T.C.A."/>
            <person name="Clavel T."/>
        </authorList>
    </citation>
    <scope>NUCLEOTIDE SEQUENCE [LARGE SCALE GENOMIC DNA]</scope>
    <source>
        <strain evidence="9 10">SM-530-WT-4B</strain>
    </source>
</reference>
<accession>A0A6L5YAD8</accession>
<dbReference type="CDD" id="cd03257">
    <property type="entry name" value="ABC_NikE_OppD_transporters"/>
    <property type="match status" value="1"/>
</dbReference>
<keyword evidence="5" id="KW-0547">Nucleotide-binding</keyword>
<dbReference type="RefSeq" id="WP_154528095.1">
    <property type="nucleotide sequence ID" value="NZ_VUNH01000002.1"/>
</dbReference>
<dbReference type="InterPro" id="IPR003439">
    <property type="entry name" value="ABC_transporter-like_ATP-bd"/>
</dbReference>
<dbReference type="PROSITE" id="PS50893">
    <property type="entry name" value="ABC_TRANSPORTER_2"/>
    <property type="match status" value="1"/>
</dbReference>
<evidence type="ECO:0000256" key="6">
    <source>
        <dbReference type="ARBA" id="ARBA00022840"/>
    </source>
</evidence>
<dbReference type="Gene3D" id="3.40.50.300">
    <property type="entry name" value="P-loop containing nucleotide triphosphate hydrolases"/>
    <property type="match status" value="1"/>
</dbReference>
<evidence type="ECO:0000256" key="1">
    <source>
        <dbReference type="ARBA" id="ARBA00004202"/>
    </source>
</evidence>
<dbReference type="InterPro" id="IPR003593">
    <property type="entry name" value="AAA+_ATPase"/>
</dbReference>
<name>A0A6L5YAD8_9BACT</name>
<keyword evidence="10" id="KW-1185">Reference proteome</keyword>
<dbReference type="PANTHER" id="PTHR43297">
    <property type="entry name" value="OLIGOPEPTIDE TRANSPORT ATP-BINDING PROTEIN APPD"/>
    <property type="match status" value="1"/>
</dbReference>
<evidence type="ECO:0000313" key="9">
    <source>
        <dbReference type="EMBL" id="MST54988.1"/>
    </source>
</evidence>
<organism evidence="9 10">
    <name type="scientific">Pyramidobacter porci</name>
    <dbReference type="NCBI Taxonomy" id="2605789"/>
    <lineage>
        <taxon>Bacteria</taxon>
        <taxon>Thermotogati</taxon>
        <taxon>Synergistota</taxon>
        <taxon>Synergistia</taxon>
        <taxon>Synergistales</taxon>
        <taxon>Dethiosulfovibrionaceae</taxon>
        <taxon>Pyramidobacter</taxon>
    </lineage>
</organism>